<reference evidence="3" key="1">
    <citation type="submission" date="2013-03" db="EMBL/GenBank/DDBJ databases">
        <title>The Genome Sequence of Anopheles epiroticus epiroticus2.</title>
        <authorList>
            <consortium name="The Broad Institute Genomics Platform"/>
            <person name="Neafsey D.E."/>
            <person name="Howell P."/>
            <person name="Walker B."/>
            <person name="Young S.K."/>
            <person name="Zeng Q."/>
            <person name="Gargeya S."/>
            <person name="Fitzgerald M."/>
            <person name="Haas B."/>
            <person name="Abouelleil A."/>
            <person name="Allen A.W."/>
            <person name="Alvarado L."/>
            <person name="Arachchi H.M."/>
            <person name="Berlin A.M."/>
            <person name="Chapman S.B."/>
            <person name="Gainer-Dewar J."/>
            <person name="Goldberg J."/>
            <person name="Griggs A."/>
            <person name="Gujja S."/>
            <person name="Hansen M."/>
            <person name="Howarth C."/>
            <person name="Imamovic A."/>
            <person name="Ireland A."/>
            <person name="Larimer J."/>
            <person name="McCowan C."/>
            <person name="Murphy C."/>
            <person name="Pearson M."/>
            <person name="Poon T.W."/>
            <person name="Priest M."/>
            <person name="Roberts A."/>
            <person name="Saif S."/>
            <person name="Shea T."/>
            <person name="Sisk P."/>
            <person name="Sykes S."/>
            <person name="Wortman J."/>
            <person name="Nusbaum C."/>
            <person name="Birren B."/>
        </authorList>
    </citation>
    <scope>NUCLEOTIDE SEQUENCE [LARGE SCALE GENOMIC DNA]</scope>
    <source>
        <strain evidence="3">Epiroticus2</strain>
    </source>
</reference>
<proteinExistence type="predicted"/>
<dbReference type="Proteomes" id="UP000075885">
    <property type="component" value="Unassembled WGS sequence"/>
</dbReference>
<sequence>MVALGSSNAASTGTGCTRVRRPVS</sequence>
<organism evidence="2 3">
    <name type="scientific">Anopheles epiroticus</name>
    <dbReference type="NCBI Taxonomy" id="199890"/>
    <lineage>
        <taxon>Eukaryota</taxon>
        <taxon>Metazoa</taxon>
        <taxon>Ecdysozoa</taxon>
        <taxon>Arthropoda</taxon>
        <taxon>Hexapoda</taxon>
        <taxon>Insecta</taxon>
        <taxon>Pterygota</taxon>
        <taxon>Neoptera</taxon>
        <taxon>Endopterygota</taxon>
        <taxon>Diptera</taxon>
        <taxon>Nematocera</taxon>
        <taxon>Culicoidea</taxon>
        <taxon>Culicidae</taxon>
        <taxon>Anophelinae</taxon>
        <taxon>Anopheles</taxon>
    </lineage>
</organism>
<evidence type="ECO:0000256" key="1">
    <source>
        <dbReference type="SAM" id="MobiDB-lite"/>
    </source>
</evidence>
<feature type="compositionally biased region" description="Polar residues" evidence="1">
    <location>
        <begin position="1"/>
        <end position="15"/>
    </location>
</feature>
<protein>
    <submittedName>
        <fullName evidence="2">Uncharacterized protein</fullName>
    </submittedName>
</protein>
<name>A0A182PB22_9DIPT</name>
<evidence type="ECO:0000313" key="2">
    <source>
        <dbReference type="EnsemblMetazoa" id="AEPI004127-PA"/>
    </source>
</evidence>
<accession>A0A182PB22</accession>
<dbReference type="EnsemblMetazoa" id="AEPI004127-RA">
    <property type="protein sequence ID" value="AEPI004127-PA"/>
    <property type="gene ID" value="AEPI004127"/>
</dbReference>
<feature type="region of interest" description="Disordered" evidence="1">
    <location>
        <begin position="1"/>
        <end position="24"/>
    </location>
</feature>
<keyword evidence="3" id="KW-1185">Reference proteome</keyword>
<dbReference type="AlphaFoldDB" id="A0A182PB22"/>
<reference evidence="2" key="2">
    <citation type="submission" date="2020-05" db="UniProtKB">
        <authorList>
            <consortium name="EnsemblMetazoa"/>
        </authorList>
    </citation>
    <scope>IDENTIFICATION</scope>
    <source>
        <strain evidence="2">Epiroticus2</strain>
    </source>
</reference>
<evidence type="ECO:0000313" key="3">
    <source>
        <dbReference type="Proteomes" id="UP000075885"/>
    </source>
</evidence>
<dbReference type="VEuPathDB" id="VectorBase:AEPI004127"/>